<protein>
    <submittedName>
        <fullName evidence="15">Cucumisin-like isoform X2</fullName>
    </submittedName>
</protein>
<evidence type="ECO:0000313" key="14">
    <source>
        <dbReference type="Proteomes" id="UP000504608"/>
    </source>
</evidence>
<name>A0A6J1IMT3_CUCMA</name>
<comment type="similarity">
    <text evidence="2 9">Belongs to the peptidase S8 family.</text>
</comment>
<dbReference type="PANTHER" id="PTHR10795">
    <property type="entry name" value="PROPROTEIN CONVERTASE SUBTILISIN/KEXIN"/>
    <property type="match status" value="1"/>
</dbReference>
<dbReference type="Gene3D" id="3.40.50.200">
    <property type="entry name" value="Peptidase S8/S53 domain"/>
    <property type="match status" value="1"/>
</dbReference>
<dbReference type="AlphaFoldDB" id="A0A6J1IMT3"/>
<comment type="subcellular location">
    <subcellularLocation>
        <location evidence="1">Secreted</location>
    </subcellularLocation>
</comment>
<dbReference type="OrthoDB" id="206201at2759"/>
<feature type="domain" description="Inhibitor I9" evidence="12">
    <location>
        <begin position="32"/>
        <end position="107"/>
    </location>
</feature>
<feature type="active site" description="Charge relay system" evidence="8 9">
    <location>
        <position position="138"/>
    </location>
</feature>
<dbReference type="Gene3D" id="3.50.30.30">
    <property type="match status" value="1"/>
</dbReference>
<keyword evidence="3" id="KW-0964">Secreted</keyword>
<dbReference type="InterPro" id="IPR023828">
    <property type="entry name" value="Peptidase_S8_Ser-AS"/>
</dbReference>
<dbReference type="Gene3D" id="3.30.70.80">
    <property type="entry name" value="Peptidase S8 propeptide/proteinase inhibitor I9"/>
    <property type="match status" value="1"/>
</dbReference>
<dbReference type="InterPro" id="IPR037045">
    <property type="entry name" value="S8pro/Inhibitor_I9_sf"/>
</dbReference>
<dbReference type="Pfam" id="PF17766">
    <property type="entry name" value="fn3_6"/>
    <property type="match status" value="1"/>
</dbReference>
<evidence type="ECO:0000256" key="2">
    <source>
        <dbReference type="ARBA" id="ARBA00011073"/>
    </source>
</evidence>
<dbReference type="InterPro" id="IPR022398">
    <property type="entry name" value="Peptidase_S8_His-AS"/>
</dbReference>
<evidence type="ECO:0000256" key="10">
    <source>
        <dbReference type="SAM" id="SignalP"/>
    </source>
</evidence>
<feature type="domain" description="Subtilisin-like protease fibronectin type-III" evidence="13">
    <location>
        <begin position="632"/>
        <end position="732"/>
    </location>
</feature>
<keyword evidence="6 9" id="KW-0378">Hydrolase</keyword>
<feature type="signal peptide" evidence="10">
    <location>
        <begin position="1"/>
        <end position="23"/>
    </location>
</feature>
<dbReference type="InterPro" id="IPR015500">
    <property type="entry name" value="Peptidase_S8_subtilisin-rel"/>
</dbReference>
<dbReference type="Pfam" id="PF05922">
    <property type="entry name" value="Inhibitor_I9"/>
    <property type="match status" value="1"/>
</dbReference>
<dbReference type="GeneID" id="111476976"/>
<evidence type="ECO:0000256" key="5">
    <source>
        <dbReference type="ARBA" id="ARBA00022729"/>
    </source>
</evidence>
<evidence type="ECO:0000259" key="12">
    <source>
        <dbReference type="Pfam" id="PF05922"/>
    </source>
</evidence>
<evidence type="ECO:0000259" key="13">
    <source>
        <dbReference type="Pfam" id="PF17766"/>
    </source>
</evidence>
<keyword evidence="7 9" id="KW-0720">Serine protease</keyword>
<dbReference type="PROSITE" id="PS51892">
    <property type="entry name" value="SUBTILASE"/>
    <property type="match status" value="1"/>
</dbReference>
<dbReference type="InterPro" id="IPR000209">
    <property type="entry name" value="Peptidase_S8/S53_dom"/>
</dbReference>
<keyword evidence="14" id="KW-1185">Reference proteome</keyword>
<proteinExistence type="inferred from homology"/>
<dbReference type="InterPro" id="IPR034197">
    <property type="entry name" value="Peptidases_S8_3"/>
</dbReference>
<evidence type="ECO:0000256" key="1">
    <source>
        <dbReference type="ARBA" id="ARBA00004613"/>
    </source>
</evidence>
<dbReference type="Pfam" id="PF00082">
    <property type="entry name" value="Peptidase_S8"/>
    <property type="match status" value="1"/>
</dbReference>
<dbReference type="GO" id="GO:0004252">
    <property type="term" value="F:serine-type endopeptidase activity"/>
    <property type="evidence" value="ECO:0007669"/>
    <property type="project" value="UniProtKB-UniRule"/>
</dbReference>
<feature type="chain" id="PRO_5026674069" evidence="10">
    <location>
        <begin position="24"/>
        <end position="734"/>
    </location>
</feature>
<feature type="active site" description="Charge relay system" evidence="8 9">
    <location>
        <position position="525"/>
    </location>
</feature>
<evidence type="ECO:0000256" key="8">
    <source>
        <dbReference type="PIRSR" id="PIRSR615500-1"/>
    </source>
</evidence>
<evidence type="ECO:0000259" key="11">
    <source>
        <dbReference type="Pfam" id="PF00082"/>
    </source>
</evidence>
<dbReference type="InterPro" id="IPR010259">
    <property type="entry name" value="S8pro/Inhibitor_I9"/>
</dbReference>
<dbReference type="PROSITE" id="PS00137">
    <property type="entry name" value="SUBTILASE_HIS"/>
    <property type="match status" value="1"/>
</dbReference>
<dbReference type="InterPro" id="IPR036852">
    <property type="entry name" value="Peptidase_S8/S53_dom_sf"/>
</dbReference>
<evidence type="ECO:0000256" key="3">
    <source>
        <dbReference type="ARBA" id="ARBA00022525"/>
    </source>
</evidence>
<keyword evidence="4 9" id="KW-0645">Protease</keyword>
<dbReference type="InterPro" id="IPR045051">
    <property type="entry name" value="SBT"/>
</dbReference>
<keyword evidence="5 10" id="KW-0732">Signal</keyword>
<dbReference type="FunFam" id="3.30.70.80:FF:000002">
    <property type="entry name" value="Subtilisin-like protease SBT5.3"/>
    <property type="match status" value="1"/>
</dbReference>
<sequence>MCSLALRLVFLNLLFTLLITTSASNGDGRKIYIVYMGSKPKDSSQAHLHHRAMLEEVVGSAFSAESIVYSYKRSFNGFAVKLTEEEAQRMADKEGVVSVFPSKNNKLQTTRSWDFIGFTRDVPRIPQQESDIIVGVFDTGIWPDSLSFHDQGLGPPPPKWKGTCEASANFRCNRKIIGARAYRAVGPLPPTEAWGPIDTNGHGTHVASTVAGRLVDNASLYGFGLGLARGGVPSARIAVYKVCWGRTCEDADMLAAFDDAIADGVDILSLSIGGLVRPFFHDGIAIGAYQAMRNGILTSNSAGNDGPNWYTTGSLAPWMLSVAANTIDRNFAAHVQLGNGNVYQGVAINLFDLGGKQYPLVYAGDVPNIGGGFNSNISRFCGVNSVDRNLVRGKIVLCDSSGASFPSLNGAVGVVMEGTTTWQLIRTFPLPASHFNPPSANPIRLYITSNPAPTATIFRSVEVNHTNAPVAADFSSRGPNAISPNILKPDLSAPGVNILAAWPQNVPISPGDPLSSPYNFASGTSMACPHVTAIAAYVKTFNPWWSPAAIKSALMTTAFPMDVKVNRQAEFSYGSGQINPLKAVNPGLVYNASESDYVEYLCGIPGITPAQLRLITGEDIICTDSNTGRDLDLNYPSFALFMGRGQSLRVFFPRTLTNVEATVSTYRATVYSPPGLNVQFKVDPPALTFHGIGDTKSFTLGVQGWLSATDPTTVSASLVWSNGVREVRSPIVLF</sequence>
<organism evidence="14 15">
    <name type="scientific">Cucurbita maxima</name>
    <name type="common">Pumpkin</name>
    <name type="synonym">Winter squash</name>
    <dbReference type="NCBI Taxonomy" id="3661"/>
    <lineage>
        <taxon>Eukaryota</taxon>
        <taxon>Viridiplantae</taxon>
        <taxon>Streptophyta</taxon>
        <taxon>Embryophyta</taxon>
        <taxon>Tracheophyta</taxon>
        <taxon>Spermatophyta</taxon>
        <taxon>Magnoliopsida</taxon>
        <taxon>eudicotyledons</taxon>
        <taxon>Gunneridae</taxon>
        <taxon>Pentapetalae</taxon>
        <taxon>rosids</taxon>
        <taxon>fabids</taxon>
        <taxon>Cucurbitales</taxon>
        <taxon>Cucurbitaceae</taxon>
        <taxon>Cucurbiteae</taxon>
        <taxon>Cucurbita</taxon>
    </lineage>
</organism>
<dbReference type="PROSITE" id="PS00138">
    <property type="entry name" value="SUBTILASE_SER"/>
    <property type="match status" value="1"/>
</dbReference>
<dbReference type="GO" id="GO:0009609">
    <property type="term" value="P:response to symbiotic bacterium"/>
    <property type="evidence" value="ECO:0007669"/>
    <property type="project" value="UniProtKB-ARBA"/>
</dbReference>
<evidence type="ECO:0000256" key="4">
    <source>
        <dbReference type="ARBA" id="ARBA00022670"/>
    </source>
</evidence>
<dbReference type="GO" id="GO:0005576">
    <property type="term" value="C:extracellular region"/>
    <property type="evidence" value="ECO:0007669"/>
    <property type="project" value="UniProtKB-SubCell"/>
</dbReference>
<dbReference type="RefSeq" id="XP_022976643.1">
    <property type="nucleotide sequence ID" value="XM_023120875.1"/>
</dbReference>
<evidence type="ECO:0000256" key="9">
    <source>
        <dbReference type="PROSITE-ProRule" id="PRU01240"/>
    </source>
</evidence>
<evidence type="ECO:0000256" key="6">
    <source>
        <dbReference type="ARBA" id="ARBA00022801"/>
    </source>
</evidence>
<dbReference type="FunFam" id="3.40.50.200:FF:000006">
    <property type="entry name" value="Subtilisin-like protease SBT1.5"/>
    <property type="match status" value="1"/>
</dbReference>
<dbReference type="Proteomes" id="UP000504608">
    <property type="component" value="Unplaced"/>
</dbReference>
<evidence type="ECO:0000256" key="7">
    <source>
        <dbReference type="ARBA" id="ARBA00022825"/>
    </source>
</evidence>
<reference evidence="15" key="1">
    <citation type="submission" date="2025-08" db="UniProtKB">
        <authorList>
            <consortium name="RefSeq"/>
        </authorList>
    </citation>
    <scope>IDENTIFICATION</scope>
    <source>
        <tissue evidence="15">Young leaves</tissue>
    </source>
</reference>
<dbReference type="GO" id="GO:0006508">
    <property type="term" value="P:proteolysis"/>
    <property type="evidence" value="ECO:0007669"/>
    <property type="project" value="UniProtKB-KW"/>
</dbReference>
<dbReference type="PRINTS" id="PR00723">
    <property type="entry name" value="SUBTILISIN"/>
</dbReference>
<dbReference type="InterPro" id="IPR041469">
    <property type="entry name" value="Subtilisin-like_FN3"/>
</dbReference>
<dbReference type="SUPFAM" id="SSF52743">
    <property type="entry name" value="Subtilisin-like"/>
    <property type="match status" value="1"/>
</dbReference>
<evidence type="ECO:0000313" key="15">
    <source>
        <dbReference type="RefSeq" id="XP_022976643.1"/>
    </source>
</evidence>
<gene>
    <name evidence="15" type="primary">LOC111476976</name>
</gene>
<feature type="domain" description="Peptidase S8/S53" evidence="11">
    <location>
        <begin position="130"/>
        <end position="576"/>
    </location>
</feature>
<feature type="active site" description="Charge relay system" evidence="8 9">
    <location>
        <position position="202"/>
    </location>
</feature>
<dbReference type="CDD" id="cd02120">
    <property type="entry name" value="PA_subtilisin_like"/>
    <property type="match status" value="1"/>
</dbReference>
<dbReference type="Gene3D" id="2.60.40.2310">
    <property type="match status" value="1"/>
</dbReference>
<accession>A0A6J1IMT3</accession>
<dbReference type="CDD" id="cd04852">
    <property type="entry name" value="Peptidases_S8_3"/>
    <property type="match status" value="1"/>
</dbReference>